<evidence type="ECO:0000256" key="1">
    <source>
        <dbReference type="SAM" id="MobiDB-lite"/>
    </source>
</evidence>
<comment type="caution">
    <text evidence="2">The sequence shown here is derived from an EMBL/GenBank/DDBJ whole genome shotgun (WGS) entry which is preliminary data.</text>
</comment>
<dbReference type="InterPro" id="IPR003772">
    <property type="entry name" value="YceD"/>
</dbReference>
<reference evidence="2 3" key="2">
    <citation type="submission" date="2020-02" db="EMBL/GenBank/DDBJ databases">
        <title>Erythrobacter dongmakensis sp. nov., isolated from a tidal mudflat.</title>
        <authorList>
            <person name="Kim I.S."/>
        </authorList>
    </citation>
    <scope>NUCLEOTIDE SEQUENCE [LARGE SCALE GENOMIC DNA]</scope>
    <source>
        <strain evidence="2 3">GH3-10</strain>
    </source>
</reference>
<gene>
    <name evidence="2" type="ORF">GRF63_14350</name>
</gene>
<proteinExistence type="predicted"/>
<dbReference type="Pfam" id="PF02620">
    <property type="entry name" value="YceD"/>
    <property type="match status" value="1"/>
</dbReference>
<protein>
    <submittedName>
        <fullName evidence="2">DUF177 domain-containing protein</fullName>
    </submittedName>
</protein>
<dbReference type="EMBL" id="WUBR01000003">
    <property type="protein sequence ID" value="MWV29089.1"/>
    <property type="molecule type" value="Genomic_DNA"/>
</dbReference>
<dbReference type="Proteomes" id="UP000461409">
    <property type="component" value="Unassembled WGS sequence"/>
</dbReference>
<organism evidence="2 3">
    <name type="scientific">Aurantiacibacter rhizosphaerae</name>
    <dbReference type="NCBI Taxonomy" id="2691582"/>
    <lineage>
        <taxon>Bacteria</taxon>
        <taxon>Pseudomonadati</taxon>
        <taxon>Pseudomonadota</taxon>
        <taxon>Alphaproteobacteria</taxon>
        <taxon>Sphingomonadales</taxon>
        <taxon>Erythrobacteraceae</taxon>
        <taxon>Aurantiacibacter</taxon>
    </lineage>
</organism>
<sequence>MSDDYEFSRPFDLRGITAQPVTVEADAQERSALAQRFGLVSIARLSATLMLEAEEEEVSAKGTMTAEFVQSCAVSGDDLPMGIEDEITLRFVPAATLEASEEDEEIELAEDELDEIGYEGTSFDLGEAVAQSLALAIDPYAEGPEAEEARRRHGLVEEGETDGPLADALRGLKGS</sequence>
<feature type="region of interest" description="Disordered" evidence="1">
    <location>
        <begin position="144"/>
        <end position="175"/>
    </location>
</feature>
<evidence type="ECO:0000313" key="3">
    <source>
        <dbReference type="Proteomes" id="UP000461409"/>
    </source>
</evidence>
<feature type="compositionally biased region" description="Basic and acidic residues" evidence="1">
    <location>
        <begin position="147"/>
        <end position="156"/>
    </location>
</feature>
<keyword evidence="3" id="KW-1185">Reference proteome</keyword>
<dbReference type="RefSeq" id="WP_160486714.1">
    <property type="nucleotide sequence ID" value="NZ_WUBR01000003.1"/>
</dbReference>
<evidence type="ECO:0000313" key="2">
    <source>
        <dbReference type="EMBL" id="MWV29089.1"/>
    </source>
</evidence>
<accession>A0A844XH71</accession>
<reference evidence="2 3" key="1">
    <citation type="submission" date="2019-12" db="EMBL/GenBank/DDBJ databases">
        <authorList>
            <person name="Lee S.D."/>
        </authorList>
    </citation>
    <scope>NUCLEOTIDE SEQUENCE [LARGE SCALE GENOMIC DNA]</scope>
    <source>
        <strain evidence="2 3">GH3-10</strain>
    </source>
</reference>
<name>A0A844XH71_9SPHN</name>
<dbReference type="AlphaFoldDB" id="A0A844XH71"/>